<evidence type="ECO:0000256" key="4">
    <source>
        <dbReference type="ARBA" id="ARBA00022801"/>
    </source>
</evidence>
<dbReference type="InterPro" id="IPR052347">
    <property type="entry name" value="Isochorismatase_Nicotinamidase"/>
</dbReference>
<dbReference type="InterPro" id="IPR036380">
    <property type="entry name" value="Isochorismatase-like_sf"/>
</dbReference>
<evidence type="ECO:0000256" key="3">
    <source>
        <dbReference type="ARBA" id="ARBA00022723"/>
    </source>
</evidence>
<comment type="similarity">
    <text evidence="1">Belongs to the isochorismatase family.</text>
</comment>
<comment type="caution">
    <text evidence="9">The sequence shown here is derived from an EMBL/GenBank/DDBJ whole genome shotgun (WGS) entry which is preliminary data.</text>
</comment>
<organism evidence="9 10">
    <name type="scientific">Subdoligranulum variabile</name>
    <dbReference type="NCBI Taxonomy" id="214851"/>
    <lineage>
        <taxon>Bacteria</taxon>
        <taxon>Bacillati</taxon>
        <taxon>Bacillota</taxon>
        <taxon>Clostridia</taxon>
        <taxon>Eubacteriales</taxon>
        <taxon>Oscillospiraceae</taxon>
        <taxon>Subdoligranulum</taxon>
    </lineage>
</organism>
<reference evidence="9" key="1">
    <citation type="submission" date="2021-02" db="EMBL/GenBank/DDBJ databases">
        <title>Infant gut strain persistence is associated with maternal origin, phylogeny, and functional potential including surface adhesion and iron acquisition.</title>
        <authorList>
            <person name="Lou Y.C."/>
        </authorList>
    </citation>
    <scope>NUCLEOTIDE SEQUENCE</scope>
    <source>
        <strain evidence="9">L3_101_000M1_dasL3_101_000M1_concoct_87</strain>
    </source>
</reference>
<keyword evidence="3" id="KW-0479">Metal-binding</keyword>
<gene>
    <name evidence="9" type="ORF">KHY36_13055</name>
</gene>
<dbReference type="PANTHER" id="PTHR11080">
    <property type="entry name" value="PYRAZINAMIDASE/NICOTINAMIDASE"/>
    <property type="match status" value="1"/>
</dbReference>
<dbReference type="GO" id="GO:0046872">
    <property type="term" value="F:metal ion binding"/>
    <property type="evidence" value="ECO:0007669"/>
    <property type="project" value="UniProtKB-KW"/>
</dbReference>
<feature type="domain" description="Isochorismatase-like" evidence="8">
    <location>
        <begin position="10"/>
        <end position="185"/>
    </location>
</feature>
<dbReference type="EC" id="3.5.1.19" evidence="6"/>
<dbReference type="Pfam" id="PF00857">
    <property type="entry name" value="Isochorismatase"/>
    <property type="match status" value="1"/>
</dbReference>
<evidence type="ECO:0000259" key="8">
    <source>
        <dbReference type="Pfam" id="PF00857"/>
    </source>
</evidence>
<dbReference type="GO" id="GO:0019363">
    <property type="term" value="P:pyridine nucleotide biosynthetic process"/>
    <property type="evidence" value="ECO:0007669"/>
    <property type="project" value="UniProtKB-KW"/>
</dbReference>
<accession>A0A943DCX1</accession>
<dbReference type="Gene3D" id="3.40.50.850">
    <property type="entry name" value="Isochorismatase-like"/>
    <property type="match status" value="1"/>
</dbReference>
<evidence type="ECO:0000313" key="9">
    <source>
        <dbReference type="EMBL" id="MBS5333443.1"/>
    </source>
</evidence>
<evidence type="ECO:0000256" key="1">
    <source>
        <dbReference type="ARBA" id="ARBA00006336"/>
    </source>
</evidence>
<dbReference type="GO" id="GO:0008936">
    <property type="term" value="F:nicotinamidase activity"/>
    <property type="evidence" value="ECO:0007669"/>
    <property type="project" value="UniProtKB-EC"/>
</dbReference>
<dbReference type="AlphaFoldDB" id="A0A943DCX1"/>
<dbReference type="InterPro" id="IPR000868">
    <property type="entry name" value="Isochorismatase-like_dom"/>
</dbReference>
<dbReference type="EMBL" id="JAGZGG010000041">
    <property type="protein sequence ID" value="MBS5333443.1"/>
    <property type="molecule type" value="Genomic_DNA"/>
</dbReference>
<evidence type="ECO:0000256" key="7">
    <source>
        <dbReference type="ARBA" id="ARBA00043224"/>
    </source>
</evidence>
<name>A0A943DCX1_9FIRM</name>
<protein>
    <recommendedName>
        <fullName evidence="6">nicotinamidase</fullName>
        <ecNumber evidence="6">3.5.1.19</ecNumber>
    </recommendedName>
    <alternativeName>
        <fullName evidence="7">Nicotinamide deamidase</fullName>
    </alternativeName>
</protein>
<keyword evidence="2" id="KW-0662">Pyridine nucleotide biosynthesis</keyword>
<evidence type="ECO:0000256" key="6">
    <source>
        <dbReference type="ARBA" id="ARBA00039017"/>
    </source>
</evidence>
<dbReference type="CDD" id="cd00431">
    <property type="entry name" value="cysteine_hydrolases"/>
    <property type="match status" value="1"/>
</dbReference>
<evidence type="ECO:0000313" key="10">
    <source>
        <dbReference type="Proteomes" id="UP000759273"/>
    </source>
</evidence>
<evidence type="ECO:0000256" key="5">
    <source>
        <dbReference type="ARBA" id="ARBA00037900"/>
    </source>
</evidence>
<dbReference type="Proteomes" id="UP000759273">
    <property type="component" value="Unassembled WGS sequence"/>
</dbReference>
<dbReference type="PANTHER" id="PTHR11080:SF2">
    <property type="entry name" value="LD05707P"/>
    <property type="match status" value="1"/>
</dbReference>
<evidence type="ECO:0000256" key="2">
    <source>
        <dbReference type="ARBA" id="ARBA00022642"/>
    </source>
</evidence>
<keyword evidence="4 9" id="KW-0378">Hydrolase</keyword>
<comment type="pathway">
    <text evidence="5">Cofactor biosynthesis; nicotinate biosynthesis; nicotinate from nicotinamide: step 1/1.</text>
</comment>
<proteinExistence type="inferred from homology"/>
<sequence>MSDKKIIIDVVVDVQKDFITGALANEQAQANVVHLAKVAKAHAEAGHWMFFTRDTHEDNYLDTREGRHLPVEHCVEGEDGWNFAPELEDAMAATEPEVTHIVNKPTFGSYMLPSDILDELMAHNKAATDIEKFVIYGYCTDICVISNAMVLRAAFPETEIEIQSDCCAGVTPQSHQTALDAMRNCQFIIV</sequence>
<dbReference type="SUPFAM" id="SSF52499">
    <property type="entry name" value="Isochorismatase-like hydrolases"/>
    <property type="match status" value="1"/>
</dbReference>